<evidence type="ECO:0000256" key="2">
    <source>
        <dbReference type="ARBA" id="ARBA00023295"/>
    </source>
</evidence>
<gene>
    <name evidence="5" type="ORF">FPL22_09825</name>
</gene>
<feature type="signal peptide" evidence="3">
    <location>
        <begin position="1"/>
        <end position="34"/>
    </location>
</feature>
<dbReference type="Proteomes" id="UP000315648">
    <property type="component" value="Unassembled WGS sequence"/>
</dbReference>
<dbReference type="RefSeq" id="WP_144230102.1">
    <property type="nucleotide sequence ID" value="NZ_CBCRVV010000042.1"/>
</dbReference>
<feature type="domain" description="Glycoside hydrolase family 5" evidence="4">
    <location>
        <begin position="510"/>
        <end position="782"/>
    </location>
</feature>
<evidence type="ECO:0000313" key="6">
    <source>
        <dbReference type="Proteomes" id="UP000315648"/>
    </source>
</evidence>
<dbReference type="PANTHER" id="PTHR34142">
    <property type="entry name" value="ENDO-BETA-1,4-GLUCANASE A"/>
    <property type="match status" value="1"/>
</dbReference>
<dbReference type="EMBL" id="VMBG01000001">
    <property type="protein sequence ID" value="TSJ79561.1"/>
    <property type="molecule type" value="Genomic_DNA"/>
</dbReference>
<keyword evidence="2" id="KW-0326">Glycosidase</keyword>
<proteinExistence type="predicted"/>
<sequence length="1000" mass="104685">MNTQIKPPLRRRPLSGFLFATLVAPLVALSSATAATYYQSVNQNGAGSWDILSSWNTAADGTGTAPVSINSADDYVCNGTAWVLRTPGPASTFGGKTLTLGPKTHSLLVKSGAALSTIPNLVTQNGTALKSGSNTSTLTITSYLNVSGTTLIANGTGTNNLFPLTIGTLTGAGNFNLTGGATATLKLTITDATSYTGKITLTTGKLEFLNAMSSGGALVVTTASDVILNQTVTFTGLTVAGVVKTPGTYTAASLGFTGTGSIVVRTPATWYLTTSQTGAQDWTVAYKTQWNTNTSGTGATAPSINIVDTYSVSVGSNVLRTPATSSTFTGGTLSLAGSGKLLLLGTGTAISSATKMVSTGGTIEAGTAVRNLDVDTYSRPSGTTTLSTGAGGVLNLFVGDLSGPGNFSVSGAGQFTPRIDHGNAYTGTFTVNSGATLAVQTKLASSGRLTVNTGGNVILNDWIYVTGLTVNGSVKPAGVHTAASLGFSGTGSVAVFNRDLSGPPQLFGVNFAGAEFSGFAFWQTNAAMWDYYKNKGLTLIRIPIKWERVQSVAFGAVDFTNLDALVALANARDMKIMWDLHNYNSYSGNQVGSAAVPYTALADLWTKIADRYKNEPSTYGYDLMNEPSGTLENWSAAAQVTVDAIRKVDQRNYVIVEGMSYSSANRWPNVSGSLDIKDPVGRLIYSAHSYWDYQSNPYASPAYFGSDGNYRSDDVPNPNSGINHVAPFVAWLQTRPYAHGNIGEFCVPNNYYQAGWNEALDNFLAYARDNNLSTNYWAAGNNWTTSSTVCQPQPFPGTDKPQMAVLEAYNNFDTWTNQDIGTVITAGNASYAGGTFTVQGAGWDIWNTADSFHFVHQPVSGDCTITARIVSRSATPANSVTGVMIRESLAADSKHALMSLTTNGWVDLGYRLTTAGGSGHSGGVSGITLPYWVRLVRSGNTFKGYRAADVGGAPASWVQHGATQTITMTAPTIYIGLPVCGKSGGTLSTATIDNVTVTTP</sequence>
<dbReference type="GO" id="GO:0009251">
    <property type="term" value="P:glucan catabolic process"/>
    <property type="evidence" value="ECO:0007669"/>
    <property type="project" value="TreeGrafter"/>
</dbReference>
<evidence type="ECO:0000256" key="3">
    <source>
        <dbReference type="SAM" id="SignalP"/>
    </source>
</evidence>
<dbReference type="OrthoDB" id="196900at2"/>
<keyword evidence="1 5" id="KW-0378">Hydrolase</keyword>
<name>A0A556QSF0_9BACT</name>
<evidence type="ECO:0000256" key="1">
    <source>
        <dbReference type="ARBA" id="ARBA00022801"/>
    </source>
</evidence>
<evidence type="ECO:0000313" key="5">
    <source>
        <dbReference type="EMBL" id="TSJ79561.1"/>
    </source>
</evidence>
<keyword evidence="3" id="KW-0732">Signal</keyword>
<dbReference type="InterPro" id="IPR017853">
    <property type="entry name" value="GH"/>
</dbReference>
<organism evidence="5 6">
    <name type="scientific">Rariglobus hedericola</name>
    <dbReference type="NCBI Taxonomy" id="2597822"/>
    <lineage>
        <taxon>Bacteria</taxon>
        <taxon>Pseudomonadati</taxon>
        <taxon>Verrucomicrobiota</taxon>
        <taxon>Opitutia</taxon>
        <taxon>Opitutales</taxon>
        <taxon>Opitutaceae</taxon>
        <taxon>Rariglobus</taxon>
    </lineage>
</organism>
<reference evidence="5 6" key="1">
    <citation type="submission" date="2019-07" db="EMBL/GenBank/DDBJ databases">
        <title>Description of 53C-WASEF.</title>
        <authorList>
            <person name="Pitt A."/>
            <person name="Hahn M.W."/>
        </authorList>
    </citation>
    <scope>NUCLEOTIDE SEQUENCE [LARGE SCALE GENOMIC DNA]</scope>
    <source>
        <strain evidence="5 6">53C-WASEF</strain>
    </source>
</reference>
<dbReference type="Pfam" id="PF00150">
    <property type="entry name" value="Cellulase"/>
    <property type="match status" value="1"/>
</dbReference>
<dbReference type="SUPFAM" id="SSF51445">
    <property type="entry name" value="(Trans)glycosidases"/>
    <property type="match status" value="1"/>
</dbReference>
<accession>A0A556QSF0</accession>
<dbReference type="Gene3D" id="3.20.20.80">
    <property type="entry name" value="Glycosidases"/>
    <property type="match status" value="1"/>
</dbReference>
<keyword evidence="6" id="KW-1185">Reference proteome</keyword>
<protein>
    <submittedName>
        <fullName evidence="5">Cellulase family glycosylhydrolase</fullName>
    </submittedName>
</protein>
<dbReference type="GO" id="GO:0004553">
    <property type="term" value="F:hydrolase activity, hydrolyzing O-glycosyl compounds"/>
    <property type="evidence" value="ECO:0007669"/>
    <property type="project" value="InterPro"/>
</dbReference>
<feature type="chain" id="PRO_5022246379" evidence="3">
    <location>
        <begin position="35"/>
        <end position="1000"/>
    </location>
</feature>
<comment type="caution">
    <text evidence="5">The sequence shown here is derived from an EMBL/GenBank/DDBJ whole genome shotgun (WGS) entry which is preliminary data.</text>
</comment>
<dbReference type="PANTHER" id="PTHR34142:SF1">
    <property type="entry name" value="GLYCOSIDE HYDROLASE FAMILY 5 DOMAIN-CONTAINING PROTEIN"/>
    <property type="match status" value="1"/>
</dbReference>
<evidence type="ECO:0000259" key="4">
    <source>
        <dbReference type="Pfam" id="PF00150"/>
    </source>
</evidence>
<dbReference type="AlphaFoldDB" id="A0A556QSF0"/>
<dbReference type="InterPro" id="IPR001547">
    <property type="entry name" value="Glyco_hydro_5"/>
</dbReference>